<dbReference type="EMBL" id="VSSQ01002426">
    <property type="protein sequence ID" value="MPM15333.1"/>
    <property type="molecule type" value="Genomic_DNA"/>
</dbReference>
<sequence length="38" mass="3956">MKVLLIGGAVAAVIVLVVLAVAHGTKVCRTATVFMEHH</sequence>
<protein>
    <submittedName>
        <fullName evidence="1">Uncharacterized protein</fullName>
    </submittedName>
</protein>
<gene>
    <name evidence="1" type="ORF">SDC9_61701</name>
</gene>
<comment type="caution">
    <text evidence="1">The sequence shown here is derived from an EMBL/GenBank/DDBJ whole genome shotgun (WGS) entry which is preliminary data.</text>
</comment>
<name>A0A644XM61_9ZZZZ</name>
<organism evidence="1">
    <name type="scientific">bioreactor metagenome</name>
    <dbReference type="NCBI Taxonomy" id="1076179"/>
    <lineage>
        <taxon>unclassified sequences</taxon>
        <taxon>metagenomes</taxon>
        <taxon>ecological metagenomes</taxon>
    </lineage>
</organism>
<dbReference type="AlphaFoldDB" id="A0A644XM61"/>
<accession>A0A644XM61</accession>
<proteinExistence type="predicted"/>
<reference evidence="1" key="1">
    <citation type="submission" date="2019-08" db="EMBL/GenBank/DDBJ databases">
        <authorList>
            <person name="Kucharzyk K."/>
            <person name="Murdoch R.W."/>
            <person name="Higgins S."/>
            <person name="Loffler F."/>
        </authorList>
    </citation>
    <scope>NUCLEOTIDE SEQUENCE</scope>
</reference>
<evidence type="ECO:0000313" key="1">
    <source>
        <dbReference type="EMBL" id="MPM15333.1"/>
    </source>
</evidence>